<protein>
    <submittedName>
        <fullName evidence="1">CheY-like chemotaxis protein</fullName>
    </submittedName>
</protein>
<organism evidence="1 2">
    <name type="scientific">Bradyrhizobium japonicum</name>
    <dbReference type="NCBI Taxonomy" id="375"/>
    <lineage>
        <taxon>Bacteria</taxon>
        <taxon>Pseudomonadati</taxon>
        <taxon>Pseudomonadota</taxon>
        <taxon>Alphaproteobacteria</taxon>
        <taxon>Hyphomicrobiales</taxon>
        <taxon>Nitrobacteraceae</taxon>
        <taxon>Bradyrhizobium</taxon>
    </lineage>
</organism>
<dbReference type="Gene3D" id="3.40.50.2300">
    <property type="match status" value="1"/>
</dbReference>
<evidence type="ECO:0000313" key="2">
    <source>
        <dbReference type="Proteomes" id="UP001549291"/>
    </source>
</evidence>
<dbReference type="SUPFAM" id="SSF52172">
    <property type="entry name" value="CheY-like"/>
    <property type="match status" value="1"/>
</dbReference>
<gene>
    <name evidence="1" type="ORF">ABIF63_000350</name>
</gene>
<sequence>MTQASILLVEDEALIRMMLVEMVEELDTGSSLKWGI</sequence>
<evidence type="ECO:0000313" key="1">
    <source>
        <dbReference type="EMBL" id="MET4716247.1"/>
    </source>
</evidence>
<dbReference type="Proteomes" id="UP001549291">
    <property type="component" value="Unassembled WGS sequence"/>
</dbReference>
<keyword evidence="2" id="KW-1185">Reference proteome</keyword>
<name>A0ABV2RIX6_BRAJP</name>
<dbReference type="InterPro" id="IPR011006">
    <property type="entry name" value="CheY-like_superfamily"/>
</dbReference>
<accession>A0ABV2RIX6</accession>
<proteinExistence type="predicted"/>
<reference evidence="1 2" key="1">
    <citation type="submission" date="2024-06" db="EMBL/GenBank/DDBJ databases">
        <title>Genomic Encyclopedia of Type Strains, Phase V (KMG-V): Genome sequencing to study the core and pangenomes of soil and plant-associated prokaryotes.</title>
        <authorList>
            <person name="Whitman W."/>
        </authorList>
    </citation>
    <scope>NUCLEOTIDE SEQUENCE [LARGE SCALE GENOMIC DNA]</scope>
    <source>
        <strain evidence="1 2">USDA 160</strain>
    </source>
</reference>
<dbReference type="EMBL" id="JBEPTQ010000001">
    <property type="protein sequence ID" value="MET4716247.1"/>
    <property type="molecule type" value="Genomic_DNA"/>
</dbReference>
<comment type="caution">
    <text evidence="1">The sequence shown here is derived from an EMBL/GenBank/DDBJ whole genome shotgun (WGS) entry which is preliminary data.</text>
</comment>